<dbReference type="Gene3D" id="1.20.120.330">
    <property type="entry name" value="Nucleotidyltransferases domain 2"/>
    <property type="match status" value="1"/>
</dbReference>
<comment type="caution">
    <text evidence="3">The sequence shown here is derived from an EMBL/GenBank/DDBJ whole genome shotgun (WGS) entry which is preliminary data.</text>
</comment>
<gene>
    <name evidence="3" type="ORF">ABR82_05520</name>
</gene>
<dbReference type="EMBL" id="LIBO01000161">
    <property type="protein sequence ID" value="KRO61981.1"/>
    <property type="molecule type" value="Genomic_DNA"/>
</dbReference>
<feature type="coiled-coil region" evidence="1">
    <location>
        <begin position="19"/>
        <end position="60"/>
    </location>
</feature>
<dbReference type="AlphaFoldDB" id="A0A0R2RNN2"/>
<organism evidence="3 4">
    <name type="scientific">Verrucomicrobia subdivision 6 bacterium BACL9 MAG-120507-bin52</name>
    <dbReference type="NCBI Taxonomy" id="1655590"/>
    <lineage>
        <taxon>Bacteria</taxon>
        <taxon>Pseudomonadati</taxon>
        <taxon>Verrucomicrobiota</taxon>
        <taxon>Verrucomicrobiia</taxon>
        <taxon>Verrucomicrobiales</taxon>
        <taxon>Verrucomicrobia subdivision 6</taxon>
    </lineage>
</organism>
<evidence type="ECO:0000313" key="4">
    <source>
        <dbReference type="Proteomes" id="UP000051269"/>
    </source>
</evidence>
<dbReference type="Proteomes" id="UP000051269">
    <property type="component" value="Unassembled WGS sequence"/>
</dbReference>
<keyword evidence="2" id="KW-0732">Signal</keyword>
<name>A0A0R2RNN2_9BACT</name>
<protein>
    <submittedName>
        <fullName evidence="3">Uncharacterized protein</fullName>
    </submittedName>
</protein>
<evidence type="ECO:0000256" key="2">
    <source>
        <dbReference type="SAM" id="SignalP"/>
    </source>
</evidence>
<dbReference type="InterPro" id="IPR021342">
    <property type="entry name" value="DUF2959"/>
</dbReference>
<sequence length="210" mass="23650">MKFTPLLCLIPLLTLPLAAQETAEKAREMTTNLEKIENLIDKTVKELKEAVKQLNRIATEADKPRDAFEDFTDQLSDYKNVQSTLAERIDHFRGIADERFKDWEADLAKMQGELKSISQSRLDKAKKEYSEVDKKVRTIGAKLTKAVDKLQEVQTYFTTELNAASIQAADKVTAAAKKSAEEVTQALQDMKADYTKLKADTSETTAKSKE</sequence>
<keyword evidence="1" id="KW-0175">Coiled coil</keyword>
<feature type="signal peptide" evidence="2">
    <location>
        <begin position="1"/>
        <end position="19"/>
    </location>
</feature>
<feature type="chain" id="PRO_5006422874" evidence="2">
    <location>
        <begin position="20"/>
        <end position="210"/>
    </location>
</feature>
<evidence type="ECO:0000313" key="3">
    <source>
        <dbReference type="EMBL" id="KRO61981.1"/>
    </source>
</evidence>
<dbReference type="Pfam" id="PF11172">
    <property type="entry name" value="DUF2959"/>
    <property type="match status" value="1"/>
</dbReference>
<reference evidence="3 4" key="1">
    <citation type="submission" date="2015-10" db="EMBL/GenBank/DDBJ databases">
        <title>Metagenome-Assembled Genomes uncover a global brackish microbiome.</title>
        <authorList>
            <person name="Hugerth L.W."/>
            <person name="Larsson J."/>
            <person name="Alneberg J."/>
            <person name="Lindh M.V."/>
            <person name="Legrand C."/>
            <person name="Pinhassi J."/>
            <person name="Andersson A.F."/>
        </authorList>
    </citation>
    <scope>NUCLEOTIDE SEQUENCE [LARGE SCALE GENOMIC DNA]</scope>
    <source>
        <strain evidence="3">BACL18 MAG-120507-bin52</strain>
    </source>
</reference>
<proteinExistence type="predicted"/>
<accession>A0A0R2RNN2</accession>
<dbReference type="SUPFAM" id="SSF58104">
    <property type="entry name" value="Methyl-accepting chemotaxis protein (MCP) signaling domain"/>
    <property type="match status" value="1"/>
</dbReference>
<evidence type="ECO:0000256" key="1">
    <source>
        <dbReference type="SAM" id="Coils"/>
    </source>
</evidence>